<comment type="caution">
    <text evidence="1">The sequence shown here is derived from an EMBL/GenBank/DDBJ whole genome shotgun (WGS) entry which is preliminary data.</text>
</comment>
<dbReference type="AlphaFoldDB" id="A0AAV3ZMF8"/>
<organism evidence="1 2">
    <name type="scientific">Plakobranchus ocellatus</name>
    <dbReference type="NCBI Taxonomy" id="259542"/>
    <lineage>
        <taxon>Eukaryota</taxon>
        <taxon>Metazoa</taxon>
        <taxon>Spiralia</taxon>
        <taxon>Lophotrochozoa</taxon>
        <taxon>Mollusca</taxon>
        <taxon>Gastropoda</taxon>
        <taxon>Heterobranchia</taxon>
        <taxon>Euthyneura</taxon>
        <taxon>Panpulmonata</taxon>
        <taxon>Sacoglossa</taxon>
        <taxon>Placobranchoidea</taxon>
        <taxon>Plakobranchidae</taxon>
        <taxon>Plakobranchus</taxon>
    </lineage>
</organism>
<proteinExistence type="predicted"/>
<dbReference type="EMBL" id="BLXT01002711">
    <property type="protein sequence ID" value="GFN96859.1"/>
    <property type="molecule type" value="Genomic_DNA"/>
</dbReference>
<evidence type="ECO:0000313" key="1">
    <source>
        <dbReference type="EMBL" id="GFN96859.1"/>
    </source>
</evidence>
<protein>
    <submittedName>
        <fullName evidence="1">Uncharacterized protein</fullName>
    </submittedName>
</protein>
<name>A0AAV3ZMF8_9GAST</name>
<keyword evidence="2" id="KW-1185">Reference proteome</keyword>
<sequence>MKNSTLQNSSHHRALISDRRIITEHSSQIGESYGALITGRRLIIEHSSQIGESYGALIPDRRLIIEHSSQIAVHEKVISDFQALHQGRASVAGFEPAALESLQTSGSVVSVKFMSDSAVHQHDSPVLPGVYSLGMFYLKRSCVEISRSSIFCHSPSPCGFQSQGSISWTDDLRTNIKNIEDLSKDLFDMSRRLNFSIVDIEDDYVR</sequence>
<gene>
    <name evidence="1" type="ORF">PoB_002336500</name>
</gene>
<reference evidence="1 2" key="1">
    <citation type="journal article" date="2021" name="Elife">
        <title>Chloroplast acquisition without the gene transfer in kleptoplastic sea slugs, Plakobranchus ocellatus.</title>
        <authorList>
            <person name="Maeda T."/>
            <person name="Takahashi S."/>
            <person name="Yoshida T."/>
            <person name="Shimamura S."/>
            <person name="Takaki Y."/>
            <person name="Nagai Y."/>
            <person name="Toyoda A."/>
            <person name="Suzuki Y."/>
            <person name="Arimoto A."/>
            <person name="Ishii H."/>
            <person name="Satoh N."/>
            <person name="Nishiyama T."/>
            <person name="Hasebe M."/>
            <person name="Maruyama T."/>
            <person name="Minagawa J."/>
            <person name="Obokata J."/>
            <person name="Shigenobu S."/>
        </authorList>
    </citation>
    <scope>NUCLEOTIDE SEQUENCE [LARGE SCALE GENOMIC DNA]</scope>
</reference>
<evidence type="ECO:0000313" key="2">
    <source>
        <dbReference type="Proteomes" id="UP000735302"/>
    </source>
</evidence>
<dbReference type="Proteomes" id="UP000735302">
    <property type="component" value="Unassembled WGS sequence"/>
</dbReference>
<accession>A0AAV3ZMF8</accession>